<evidence type="ECO:0000256" key="1">
    <source>
        <dbReference type="SAM" id="SignalP"/>
    </source>
</evidence>
<dbReference type="EMBL" id="QFZK01000028">
    <property type="protein sequence ID" value="RFO94861.1"/>
    <property type="molecule type" value="Genomic_DNA"/>
</dbReference>
<dbReference type="InterPro" id="IPR004352">
    <property type="entry name" value="GH114_TIM-barrel"/>
</dbReference>
<dbReference type="AlphaFoldDB" id="A0A3E1R6Q4"/>
<dbReference type="InterPro" id="IPR013785">
    <property type="entry name" value="Aldolase_TIM"/>
</dbReference>
<dbReference type="InterPro" id="IPR017853">
    <property type="entry name" value="GH"/>
</dbReference>
<evidence type="ECO:0000313" key="4">
    <source>
        <dbReference type="Proteomes" id="UP000260665"/>
    </source>
</evidence>
<dbReference type="PRINTS" id="PR01545">
    <property type="entry name" value="THEMAYE10DUF"/>
</dbReference>
<organism evidence="3 4">
    <name type="scientific">Rhodoferax lacus</name>
    <dbReference type="NCBI Taxonomy" id="2184758"/>
    <lineage>
        <taxon>Bacteria</taxon>
        <taxon>Pseudomonadati</taxon>
        <taxon>Pseudomonadota</taxon>
        <taxon>Betaproteobacteria</taxon>
        <taxon>Burkholderiales</taxon>
        <taxon>Comamonadaceae</taxon>
        <taxon>Rhodoferax</taxon>
    </lineage>
</organism>
<feature type="domain" description="Glycoside-hydrolase family GH114 TIM-barrel" evidence="2">
    <location>
        <begin position="42"/>
        <end position="271"/>
    </location>
</feature>
<name>A0A3E1R6Q4_9BURK</name>
<sequence>MIYSTLRSISWWLPIGLLAWCSHNMAATVASTAFYYGSPLPVASLATYDRVVVEADNVVNLEALRSGGAKVFAYLSVGEAEGWRESSRNLPSELFRGSNSQWQSRVADLTQPGWKQYLLENRMARLWDKGYRGFFLDTLDSYQLGTPTPQMQHLQAQALIDIILSMHKRFPGLELIFNRGFEILPDVGKLAVGLVAESLFQSWNPITQSYGPVSESDREWLLTRLNEARDRYGLPVTVIDYVAPDRAPLAEETARRIAALGFYPWVATPSLDVVYSWRQE</sequence>
<feature type="signal peptide" evidence="1">
    <location>
        <begin position="1"/>
        <end position="26"/>
    </location>
</feature>
<dbReference type="PANTHER" id="PTHR35882:SF2">
    <property type="entry name" value="PELA"/>
    <property type="match status" value="1"/>
</dbReference>
<keyword evidence="4" id="KW-1185">Reference proteome</keyword>
<proteinExistence type="predicted"/>
<accession>A0A3E1R6Q4</accession>
<dbReference type="Gene3D" id="3.20.20.70">
    <property type="entry name" value="Aldolase class I"/>
    <property type="match status" value="1"/>
</dbReference>
<reference evidence="3 4" key="1">
    <citation type="submission" date="2018-05" db="EMBL/GenBank/DDBJ databases">
        <title>Rhodoferax soyangensis sp.nov., isolated from an oligotrophic freshwater lake.</title>
        <authorList>
            <person name="Park M."/>
        </authorList>
    </citation>
    <scope>NUCLEOTIDE SEQUENCE [LARGE SCALE GENOMIC DNA]</scope>
    <source>
        <strain evidence="3 4">IMCC26218</strain>
    </source>
</reference>
<dbReference type="SUPFAM" id="SSF51445">
    <property type="entry name" value="(Trans)glycosidases"/>
    <property type="match status" value="1"/>
</dbReference>
<dbReference type="Proteomes" id="UP000260665">
    <property type="component" value="Unassembled WGS sequence"/>
</dbReference>
<dbReference type="Pfam" id="PF03537">
    <property type="entry name" value="Glyco_hydro_114"/>
    <property type="match status" value="1"/>
</dbReference>
<dbReference type="InterPro" id="IPR016062">
    <property type="entry name" value="TM1410-rel"/>
</dbReference>
<keyword evidence="1" id="KW-0732">Signal</keyword>
<gene>
    <name evidence="3" type="ORF">DIC66_21230</name>
</gene>
<comment type="caution">
    <text evidence="3">The sequence shown here is derived from an EMBL/GenBank/DDBJ whole genome shotgun (WGS) entry which is preliminary data.</text>
</comment>
<dbReference type="RefSeq" id="WP_117180190.1">
    <property type="nucleotide sequence ID" value="NZ_QFZK01000028.1"/>
</dbReference>
<evidence type="ECO:0000259" key="2">
    <source>
        <dbReference type="Pfam" id="PF03537"/>
    </source>
</evidence>
<protein>
    <recommendedName>
        <fullName evidence="2">Glycoside-hydrolase family GH114 TIM-barrel domain-containing protein</fullName>
    </recommendedName>
</protein>
<feature type="chain" id="PRO_5017733128" description="Glycoside-hydrolase family GH114 TIM-barrel domain-containing protein" evidence="1">
    <location>
        <begin position="27"/>
        <end position="280"/>
    </location>
</feature>
<dbReference type="PANTHER" id="PTHR35882">
    <property type="entry name" value="PELA"/>
    <property type="match status" value="1"/>
</dbReference>
<evidence type="ECO:0000313" key="3">
    <source>
        <dbReference type="EMBL" id="RFO94861.1"/>
    </source>
</evidence>